<keyword evidence="13" id="KW-1185">Reference proteome</keyword>
<evidence type="ECO:0000256" key="7">
    <source>
        <dbReference type="ARBA" id="ARBA00047899"/>
    </source>
</evidence>
<dbReference type="OrthoDB" id="905804at2759"/>
<dbReference type="eggNOG" id="KOG1187">
    <property type="taxonomic scope" value="Eukaryota"/>
</dbReference>
<dbReference type="Gene3D" id="1.10.510.10">
    <property type="entry name" value="Transferase(Phosphotransferase) domain 1"/>
    <property type="match status" value="1"/>
</dbReference>
<dbReference type="InterPro" id="IPR001245">
    <property type="entry name" value="Ser-Thr/Tyr_kinase_cat_dom"/>
</dbReference>
<keyword evidence="3" id="KW-0808">Transferase</keyword>
<feature type="non-terminal residue" evidence="12">
    <location>
        <position position="1"/>
    </location>
</feature>
<evidence type="ECO:0000313" key="12">
    <source>
        <dbReference type="EMBL" id="EFC45338.1"/>
    </source>
</evidence>
<evidence type="ECO:0000256" key="9">
    <source>
        <dbReference type="PROSITE-ProRule" id="PRU10141"/>
    </source>
</evidence>
<protein>
    <recommendedName>
        <fullName evidence="1">non-specific serine/threonine protein kinase</fullName>
        <ecNumber evidence="1">2.7.11.1</ecNumber>
    </recommendedName>
</protein>
<evidence type="ECO:0000256" key="8">
    <source>
        <dbReference type="ARBA" id="ARBA00048679"/>
    </source>
</evidence>
<evidence type="ECO:0000256" key="10">
    <source>
        <dbReference type="RuleBase" id="RU000304"/>
    </source>
</evidence>
<accession>D2VCN8</accession>
<dbReference type="Pfam" id="PF07714">
    <property type="entry name" value="PK_Tyr_Ser-Thr"/>
    <property type="match status" value="1"/>
</dbReference>
<dbReference type="SUPFAM" id="SSF56112">
    <property type="entry name" value="Protein kinase-like (PK-like)"/>
    <property type="match status" value="1"/>
</dbReference>
<evidence type="ECO:0000256" key="2">
    <source>
        <dbReference type="ARBA" id="ARBA00022527"/>
    </source>
</evidence>
<dbReference type="GO" id="GO:0004674">
    <property type="term" value="F:protein serine/threonine kinase activity"/>
    <property type="evidence" value="ECO:0007669"/>
    <property type="project" value="UniProtKB-KW"/>
</dbReference>
<dbReference type="Proteomes" id="UP000006671">
    <property type="component" value="Unassembled WGS sequence"/>
</dbReference>
<dbReference type="SMART" id="SM00220">
    <property type="entry name" value="S_TKc"/>
    <property type="match status" value="1"/>
</dbReference>
<dbReference type="InterPro" id="IPR000719">
    <property type="entry name" value="Prot_kinase_dom"/>
</dbReference>
<feature type="domain" description="Protein kinase" evidence="11">
    <location>
        <begin position="1"/>
        <end position="158"/>
    </location>
</feature>
<evidence type="ECO:0000313" key="13">
    <source>
        <dbReference type="Proteomes" id="UP000006671"/>
    </source>
</evidence>
<keyword evidence="2 10" id="KW-0723">Serine/threonine-protein kinase</keyword>
<feature type="binding site" evidence="9">
    <location>
        <position position="24"/>
    </location>
    <ligand>
        <name>ATP</name>
        <dbReference type="ChEBI" id="CHEBI:30616"/>
    </ligand>
</feature>
<dbReference type="PROSITE" id="PS00108">
    <property type="entry name" value="PROTEIN_KINASE_ST"/>
    <property type="match status" value="1"/>
</dbReference>
<dbReference type="VEuPathDB" id="AmoebaDB:NAEGRDRAFT_3465"/>
<reference evidence="12 13" key="1">
    <citation type="journal article" date="2010" name="Cell">
        <title>The genome of Naegleria gruberi illuminates early eukaryotic versatility.</title>
        <authorList>
            <person name="Fritz-Laylin L.K."/>
            <person name="Prochnik S.E."/>
            <person name="Ginger M.L."/>
            <person name="Dacks J.B."/>
            <person name="Carpenter M.L."/>
            <person name="Field M.C."/>
            <person name="Kuo A."/>
            <person name="Paredez A."/>
            <person name="Chapman J."/>
            <person name="Pham J."/>
            <person name="Shu S."/>
            <person name="Neupane R."/>
            <person name="Cipriano M."/>
            <person name="Mancuso J."/>
            <person name="Tu H."/>
            <person name="Salamov A."/>
            <person name="Lindquist E."/>
            <person name="Shapiro H."/>
            <person name="Lucas S."/>
            <person name="Grigoriev I.V."/>
            <person name="Cande W.Z."/>
            <person name="Fulton C."/>
            <person name="Rokhsar D.S."/>
            <person name="Dawson S.C."/>
        </authorList>
    </citation>
    <scope>NUCLEOTIDE SEQUENCE [LARGE SCALE GENOMIC DNA]</scope>
    <source>
        <strain evidence="12 13">NEG-M</strain>
    </source>
</reference>
<dbReference type="InParanoid" id="D2VCN8"/>
<dbReference type="OMA" id="ESMVPDM"/>
<evidence type="ECO:0000256" key="5">
    <source>
        <dbReference type="ARBA" id="ARBA00022777"/>
    </source>
</evidence>
<dbReference type="FunFam" id="1.10.510.10:FF:001023">
    <property type="entry name" value="Os07g0541700 protein"/>
    <property type="match status" value="1"/>
</dbReference>
<comment type="catalytic activity">
    <reaction evidence="7">
        <text>L-threonyl-[protein] + ATP = O-phospho-L-threonyl-[protein] + ADP + H(+)</text>
        <dbReference type="Rhea" id="RHEA:46608"/>
        <dbReference type="Rhea" id="RHEA-COMP:11060"/>
        <dbReference type="Rhea" id="RHEA-COMP:11605"/>
        <dbReference type="ChEBI" id="CHEBI:15378"/>
        <dbReference type="ChEBI" id="CHEBI:30013"/>
        <dbReference type="ChEBI" id="CHEBI:30616"/>
        <dbReference type="ChEBI" id="CHEBI:61977"/>
        <dbReference type="ChEBI" id="CHEBI:456216"/>
        <dbReference type="EC" id="2.7.11.1"/>
    </reaction>
</comment>
<dbReference type="InterPro" id="IPR011009">
    <property type="entry name" value="Kinase-like_dom_sf"/>
</dbReference>
<keyword evidence="6 9" id="KW-0067">ATP-binding</keyword>
<dbReference type="AlphaFoldDB" id="D2VCN8"/>
<feature type="non-terminal residue" evidence="12">
    <location>
        <position position="158"/>
    </location>
</feature>
<evidence type="ECO:0000256" key="3">
    <source>
        <dbReference type="ARBA" id="ARBA00022679"/>
    </source>
</evidence>
<dbReference type="EC" id="2.7.11.1" evidence="1"/>
<proteinExistence type="inferred from homology"/>
<evidence type="ECO:0000256" key="6">
    <source>
        <dbReference type="ARBA" id="ARBA00022840"/>
    </source>
</evidence>
<dbReference type="KEGG" id="ngr:NAEGRDRAFT_3465"/>
<dbReference type="InterPro" id="IPR008271">
    <property type="entry name" value="Ser/Thr_kinase_AS"/>
</dbReference>
<dbReference type="PANTHER" id="PTHR27006:SF606">
    <property type="entry name" value="INTERLEUKIN-1 RECEPTOR-ASSOCIATED KINASE 4"/>
    <property type="match status" value="1"/>
</dbReference>
<dbReference type="GO" id="GO:0005524">
    <property type="term" value="F:ATP binding"/>
    <property type="evidence" value="ECO:0007669"/>
    <property type="project" value="UniProtKB-UniRule"/>
</dbReference>
<dbReference type="PROSITE" id="PS50011">
    <property type="entry name" value="PROTEIN_KINASE_DOM"/>
    <property type="match status" value="1"/>
</dbReference>
<evidence type="ECO:0000256" key="4">
    <source>
        <dbReference type="ARBA" id="ARBA00022741"/>
    </source>
</evidence>
<keyword evidence="4 9" id="KW-0547">Nucleotide-binding</keyword>
<dbReference type="RefSeq" id="XP_002678082.1">
    <property type="nucleotide sequence ID" value="XM_002678036.1"/>
</dbReference>
<dbReference type="PROSITE" id="PS00107">
    <property type="entry name" value="PROTEIN_KINASE_ATP"/>
    <property type="match status" value="1"/>
</dbReference>
<evidence type="ECO:0000259" key="11">
    <source>
        <dbReference type="PROSITE" id="PS50011"/>
    </source>
</evidence>
<comment type="catalytic activity">
    <reaction evidence="8">
        <text>L-seryl-[protein] + ATP = O-phospho-L-seryl-[protein] + ADP + H(+)</text>
        <dbReference type="Rhea" id="RHEA:17989"/>
        <dbReference type="Rhea" id="RHEA-COMP:9863"/>
        <dbReference type="Rhea" id="RHEA-COMP:11604"/>
        <dbReference type="ChEBI" id="CHEBI:15378"/>
        <dbReference type="ChEBI" id="CHEBI:29999"/>
        <dbReference type="ChEBI" id="CHEBI:30616"/>
        <dbReference type="ChEBI" id="CHEBI:83421"/>
        <dbReference type="ChEBI" id="CHEBI:456216"/>
        <dbReference type="EC" id="2.7.11.1"/>
    </reaction>
</comment>
<dbReference type="GeneID" id="8857346"/>
<organism evidence="13">
    <name type="scientific">Naegleria gruberi</name>
    <name type="common">Amoeba</name>
    <dbReference type="NCBI Taxonomy" id="5762"/>
    <lineage>
        <taxon>Eukaryota</taxon>
        <taxon>Discoba</taxon>
        <taxon>Heterolobosea</taxon>
        <taxon>Tetramitia</taxon>
        <taxon>Eutetramitia</taxon>
        <taxon>Vahlkampfiidae</taxon>
        <taxon>Naegleria</taxon>
    </lineage>
</organism>
<dbReference type="InterPro" id="IPR017441">
    <property type="entry name" value="Protein_kinase_ATP_BS"/>
</dbReference>
<gene>
    <name evidence="12" type="ORF">NAEGRDRAFT_3465</name>
</gene>
<dbReference type="PANTHER" id="PTHR27006">
    <property type="entry name" value="PROMASTIGOTE SURFACE ANTIGEN PROTEIN PSA"/>
    <property type="match status" value="1"/>
</dbReference>
<dbReference type="EMBL" id="GG738863">
    <property type="protein sequence ID" value="EFC45338.1"/>
    <property type="molecule type" value="Genomic_DNA"/>
</dbReference>
<name>D2VCN8_NAEGR</name>
<comment type="similarity">
    <text evidence="10">Belongs to the protein kinase superfamily.</text>
</comment>
<dbReference type="STRING" id="5762.D2VCN8"/>
<evidence type="ECO:0000256" key="1">
    <source>
        <dbReference type="ARBA" id="ARBA00012513"/>
    </source>
</evidence>
<keyword evidence="5" id="KW-0418">Kinase</keyword>
<sequence>KRIGEGTFGSVYHALWHKTDVAIKRLKHETSDDEEFEREAILMSSLRHPFIVSCFGVSLTTNAKYMVVEYMNNGSVEKAIYNSNQGKNVLRFNVKLKILISVAKGLTYLHSIKPHKIIHRDLKSANILLDSNMNAKVCDFGLSKVVSNSHTMTSNVGT</sequence>